<dbReference type="InParanoid" id="F8QA18"/>
<sequence length="611" mass="68355">MALVRVCIREQDSASAEAAIHLMKRSGFLPPEETVNSVLEYYANNANISGVETFISKMLTGTPTEKQRDLHVKAHLKSTPSGTIPASALSVIHRYEERSLDAPITTYTRVITSLFSCHSSIGNAQAWDLFVHMRYVAHPTPDALLYTLMIRACASSVRILSEPERALDLWTEMTVDHSIQPSVGAYNAVILVCARSGQKKYVHEAFRLAKEMLDSNRDARGHCAYPPDRQTFIALLEGAKRIGDLGRTRWILAELVNGRSDPWYTGDSGRQDLIINEEIMMHIFHAYAAYKPPFKRGALRFVSERPEAAIGKGQQSQETDSHPGPSSGTPLGPGDLPIEMEASTFSHIPPQTSTEVVAEAKALFGYIKRDLLPNVPRELHPDTFDPVQKKFEGVQLTPRLLNAYLSVYYAHSGIVSSHQLFKTIFPELCVEKNAQSYVEAMERCAMSKKHERDLAFPFAEEVWREWQSTEFDGAHRQRYGARMAERAHSAKIRTLTLLGDLDRALTAVKTFVRDYPPSAVRCAAPKLSMRSTRTMLNAPRPLVRATSSVEVPDDTVPPLLTFTDLEILHHRLVAAGRQGDIAYLKYVCKAYEGALRVRRRMTMHAEPGPDS</sequence>
<dbReference type="OrthoDB" id="5588846at2759"/>
<gene>
    <name evidence="3" type="ORF">SERLA73DRAFT_96313</name>
</gene>
<feature type="region of interest" description="Disordered" evidence="2">
    <location>
        <begin position="308"/>
        <end position="336"/>
    </location>
</feature>
<name>F8QA18_SERL3</name>
<dbReference type="InterPro" id="IPR051222">
    <property type="entry name" value="PPR/CCM1_RNA-binding"/>
</dbReference>
<keyword evidence="4" id="KW-1185">Reference proteome</keyword>
<dbReference type="STRING" id="936435.F8QA18"/>
<dbReference type="InterPro" id="IPR011990">
    <property type="entry name" value="TPR-like_helical_dom_sf"/>
</dbReference>
<keyword evidence="1" id="KW-0677">Repeat</keyword>
<feature type="compositionally biased region" description="Low complexity" evidence="2">
    <location>
        <begin position="323"/>
        <end position="336"/>
    </location>
</feature>
<evidence type="ECO:0008006" key="5">
    <source>
        <dbReference type="Google" id="ProtNLM"/>
    </source>
</evidence>
<dbReference type="EMBL" id="GL945487">
    <property type="protein sequence ID" value="EGN94923.1"/>
    <property type="molecule type" value="Genomic_DNA"/>
</dbReference>
<dbReference type="eggNOG" id="ENOG502RXM5">
    <property type="taxonomic scope" value="Eukaryota"/>
</dbReference>
<dbReference type="Proteomes" id="UP000008063">
    <property type="component" value="Unassembled WGS sequence"/>
</dbReference>
<reference evidence="4" key="1">
    <citation type="journal article" date="2011" name="Science">
        <title>The plant cell wall-decomposing machinery underlies the functional diversity of forest fungi.</title>
        <authorList>
            <person name="Eastwood D.C."/>
            <person name="Floudas D."/>
            <person name="Binder M."/>
            <person name="Majcherczyk A."/>
            <person name="Schneider P."/>
            <person name="Aerts A."/>
            <person name="Asiegbu F.O."/>
            <person name="Baker S.E."/>
            <person name="Barry K."/>
            <person name="Bendiksby M."/>
            <person name="Blumentritt M."/>
            <person name="Coutinho P.M."/>
            <person name="Cullen D."/>
            <person name="de Vries R.P."/>
            <person name="Gathman A."/>
            <person name="Goodell B."/>
            <person name="Henrissat B."/>
            <person name="Ihrmark K."/>
            <person name="Kauserud H."/>
            <person name="Kohler A."/>
            <person name="LaButti K."/>
            <person name="Lapidus A."/>
            <person name="Lavin J.L."/>
            <person name="Lee Y.-H."/>
            <person name="Lindquist E."/>
            <person name="Lilly W."/>
            <person name="Lucas S."/>
            <person name="Morin E."/>
            <person name="Murat C."/>
            <person name="Oguiza J.A."/>
            <person name="Park J."/>
            <person name="Pisabarro A.G."/>
            <person name="Riley R."/>
            <person name="Rosling A."/>
            <person name="Salamov A."/>
            <person name="Schmidt O."/>
            <person name="Schmutz J."/>
            <person name="Skrede I."/>
            <person name="Stenlid J."/>
            <person name="Wiebenga A."/>
            <person name="Xie X."/>
            <person name="Kuees U."/>
            <person name="Hibbett D.S."/>
            <person name="Hoffmeister D."/>
            <person name="Hoegberg N."/>
            <person name="Martin F."/>
            <person name="Grigoriev I.V."/>
            <person name="Watkinson S.C."/>
        </authorList>
    </citation>
    <scope>NUCLEOTIDE SEQUENCE [LARGE SCALE GENOMIC DNA]</scope>
    <source>
        <strain evidence="4">strain S7.3</strain>
    </source>
</reference>
<dbReference type="Gene3D" id="1.25.40.10">
    <property type="entry name" value="Tetratricopeptide repeat domain"/>
    <property type="match status" value="1"/>
</dbReference>
<organism evidence="4">
    <name type="scientific">Serpula lacrymans var. lacrymans (strain S7.3)</name>
    <name type="common">Dry rot fungus</name>
    <dbReference type="NCBI Taxonomy" id="936435"/>
    <lineage>
        <taxon>Eukaryota</taxon>
        <taxon>Fungi</taxon>
        <taxon>Dikarya</taxon>
        <taxon>Basidiomycota</taxon>
        <taxon>Agaricomycotina</taxon>
        <taxon>Agaricomycetes</taxon>
        <taxon>Agaricomycetidae</taxon>
        <taxon>Boletales</taxon>
        <taxon>Coniophorineae</taxon>
        <taxon>Serpulaceae</taxon>
        <taxon>Serpula</taxon>
    </lineage>
</organism>
<proteinExistence type="predicted"/>
<evidence type="ECO:0000256" key="2">
    <source>
        <dbReference type="SAM" id="MobiDB-lite"/>
    </source>
</evidence>
<evidence type="ECO:0000313" key="3">
    <source>
        <dbReference type="EMBL" id="EGN94923.1"/>
    </source>
</evidence>
<protein>
    <recommendedName>
        <fullName evidence="5">Pentacotripeptide-repeat region of PRORP domain-containing protein</fullName>
    </recommendedName>
</protein>
<dbReference type="PANTHER" id="PTHR47942">
    <property type="entry name" value="TETRATRICOPEPTIDE REPEAT (TPR)-LIKE SUPERFAMILY PROTEIN-RELATED"/>
    <property type="match status" value="1"/>
</dbReference>
<dbReference type="AlphaFoldDB" id="F8QA18"/>
<evidence type="ECO:0000256" key="1">
    <source>
        <dbReference type="ARBA" id="ARBA00022737"/>
    </source>
</evidence>
<dbReference type="HOGENOM" id="CLU_014664_1_0_1"/>
<accession>F8QA18</accession>
<evidence type="ECO:0000313" key="4">
    <source>
        <dbReference type="Proteomes" id="UP000008063"/>
    </source>
</evidence>
<dbReference type="OMA" id="RDLWIEM"/>
<dbReference type="PANTHER" id="PTHR47942:SF63">
    <property type="entry name" value="PENTATRICOPEPTIDE REPEAT-CONTAINING PROTEIN"/>
    <property type="match status" value="1"/>
</dbReference>